<keyword evidence="3" id="KW-1185">Reference proteome</keyword>
<protein>
    <recommendedName>
        <fullName evidence="4">Centrosomal and chromosomal factor</fullName>
    </recommendedName>
</protein>
<evidence type="ECO:0008006" key="4">
    <source>
        <dbReference type="Google" id="ProtNLM"/>
    </source>
</evidence>
<organism evidence="2 3">
    <name type="scientific">Megalurothrips usitatus</name>
    <name type="common">bean blossom thrips</name>
    <dbReference type="NCBI Taxonomy" id="439358"/>
    <lineage>
        <taxon>Eukaryota</taxon>
        <taxon>Metazoa</taxon>
        <taxon>Ecdysozoa</taxon>
        <taxon>Arthropoda</taxon>
        <taxon>Hexapoda</taxon>
        <taxon>Insecta</taxon>
        <taxon>Pterygota</taxon>
        <taxon>Neoptera</taxon>
        <taxon>Paraneoptera</taxon>
        <taxon>Thysanoptera</taxon>
        <taxon>Terebrantia</taxon>
        <taxon>Thripoidea</taxon>
        <taxon>Thripidae</taxon>
        <taxon>Megalurothrips</taxon>
    </lineage>
</organism>
<sequence length="195" mass="20397">MTPPLPSPAQCGASAAGVSGGPGGSSGAKDYSRPLHVDCSVEYELPDAAKPPAGQRSEPLLMIHPCYYRRAEAQRRTRFVNNLPKSMSSPVTSSSSSGRRSKVPRLASSSAAVEPAWPQPKPLSVPVYPANVANQPSSCYKVGATADFSTSSWPGRTPAAPSSAKLDAGAVLSGELVFKVESNVNVKSAPRKKYK</sequence>
<name>A0AAV7XFN4_9NEOP</name>
<dbReference type="EMBL" id="JAPTSV010000010">
    <property type="protein sequence ID" value="KAJ1523405.1"/>
    <property type="molecule type" value="Genomic_DNA"/>
</dbReference>
<dbReference type="Proteomes" id="UP001075354">
    <property type="component" value="Chromosome 10"/>
</dbReference>
<feature type="region of interest" description="Disordered" evidence="1">
    <location>
        <begin position="1"/>
        <end position="33"/>
    </location>
</feature>
<feature type="region of interest" description="Disordered" evidence="1">
    <location>
        <begin position="78"/>
        <end position="122"/>
    </location>
</feature>
<comment type="caution">
    <text evidence="2">The sequence shown here is derived from an EMBL/GenBank/DDBJ whole genome shotgun (WGS) entry which is preliminary data.</text>
</comment>
<accession>A0AAV7XFN4</accession>
<dbReference type="AlphaFoldDB" id="A0AAV7XFN4"/>
<feature type="compositionally biased region" description="Low complexity" evidence="1">
    <location>
        <begin position="84"/>
        <end position="98"/>
    </location>
</feature>
<gene>
    <name evidence="2" type="ORF">ONE63_001269</name>
</gene>
<evidence type="ECO:0000313" key="2">
    <source>
        <dbReference type="EMBL" id="KAJ1523405.1"/>
    </source>
</evidence>
<reference evidence="2" key="1">
    <citation type="submission" date="2022-12" db="EMBL/GenBank/DDBJ databases">
        <title>Chromosome-level genome assembly of the bean flower thrips Megalurothrips usitatus.</title>
        <authorList>
            <person name="Ma L."/>
            <person name="Liu Q."/>
            <person name="Li H."/>
            <person name="Cai W."/>
        </authorList>
    </citation>
    <scope>NUCLEOTIDE SEQUENCE</scope>
    <source>
        <strain evidence="2">Cailab_2022a</strain>
    </source>
</reference>
<evidence type="ECO:0000313" key="3">
    <source>
        <dbReference type="Proteomes" id="UP001075354"/>
    </source>
</evidence>
<proteinExistence type="predicted"/>
<evidence type="ECO:0000256" key="1">
    <source>
        <dbReference type="SAM" id="MobiDB-lite"/>
    </source>
</evidence>